<evidence type="ECO:0000259" key="3">
    <source>
        <dbReference type="PROSITE" id="PS50110"/>
    </source>
</evidence>
<feature type="transmembrane region" description="Helical" evidence="2">
    <location>
        <begin position="12"/>
        <end position="32"/>
    </location>
</feature>
<feature type="domain" description="Response regulatory" evidence="3">
    <location>
        <begin position="102"/>
        <end position="215"/>
    </location>
</feature>
<name>A0A1Y1QAY5_9GAMM</name>
<dbReference type="SUPFAM" id="SSF52172">
    <property type="entry name" value="CheY-like"/>
    <property type="match status" value="1"/>
</dbReference>
<dbReference type="Gene3D" id="3.40.50.2300">
    <property type="match status" value="1"/>
</dbReference>
<comment type="caution">
    <text evidence="4">The sequence shown here is derived from an EMBL/GenBank/DDBJ whole genome shotgun (WGS) entry which is preliminary data.</text>
</comment>
<dbReference type="Pfam" id="PF00072">
    <property type="entry name" value="Response_reg"/>
    <property type="match status" value="1"/>
</dbReference>
<protein>
    <recommendedName>
        <fullName evidence="3">Response regulatory domain-containing protein</fullName>
    </recommendedName>
</protein>
<reference evidence="4 5" key="1">
    <citation type="submission" date="2017-01" db="EMBL/GenBank/DDBJ databases">
        <title>Novel large sulfur bacteria in the metagenomes of groundwater-fed chemosynthetic microbial mats in the Lake Huron basin.</title>
        <authorList>
            <person name="Sharrar A.M."/>
            <person name="Flood B.E."/>
            <person name="Bailey J.V."/>
            <person name="Jones D.S."/>
            <person name="Biddanda B."/>
            <person name="Ruberg S.A."/>
            <person name="Marcus D.N."/>
            <person name="Dick G.J."/>
        </authorList>
    </citation>
    <scope>NUCLEOTIDE SEQUENCE [LARGE SCALE GENOMIC DNA]</scope>
    <source>
        <strain evidence="4">A8</strain>
    </source>
</reference>
<dbReference type="GO" id="GO:0000160">
    <property type="term" value="P:phosphorelay signal transduction system"/>
    <property type="evidence" value="ECO:0007669"/>
    <property type="project" value="InterPro"/>
</dbReference>
<feature type="modified residue" description="4-aspartylphosphate" evidence="1">
    <location>
        <position position="151"/>
    </location>
</feature>
<dbReference type="EMBL" id="MTEJ01000572">
    <property type="protein sequence ID" value="OQX01484.1"/>
    <property type="molecule type" value="Genomic_DNA"/>
</dbReference>
<evidence type="ECO:0000256" key="2">
    <source>
        <dbReference type="SAM" id="Phobius"/>
    </source>
</evidence>
<dbReference type="AlphaFoldDB" id="A0A1Y1QAY5"/>
<keyword evidence="2" id="KW-0812">Transmembrane</keyword>
<keyword evidence="2" id="KW-1133">Transmembrane helix</keyword>
<evidence type="ECO:0000313" key="5">
    <source>
        <dbReference type="Proteomes" id="UP000192491"/>
    </source>
</evidence>
<dbReference type="CDD" id="cd00156">
    <property type="entry name" value="REC"/>
    <property type="match status" value="1"/>
</dbReference>
<gene>
    <name evidence="4" type="ORF">BWK73_45915</name>
</gene>
<sequence>MLENQNFWLEIVKIIPSFLWVIGAFIALFLWYDLHSRQTLAGYYTQQVQDTASDLRYVERAFEDVLKVAHKNPHWHVEVADSDKTQMVQRLRRNRDVLRERRVLWLDDRPDTLANEIRLFQQLGVEVETVTAVGDALGHLRMGHFDLLISDIARPEGQANGLATLQTLHDHHPTLPALFYVGNFNAQDGVPLGAFGITNRPDELLHLVLDIVERKPPRIEIL</sequence>
<dbReference type="PROSITE" id="PS50110">
    <property type="entry name" value="RESPONSE_REGULATORY"/>
    <property type="match status" value="1"/>
</dbReference>
<keyword evidence="1" id="KW-0597">Phosphoprotein</keyword>
<dbReference type="InterPro" id="IPR001789">
    <property type="entry name" value="Sig_transdc_resp-reg_receiver"/>
</dbReference>
<organism evidence="4 5">
    <name type="scientific">Thiothrix lacustris</name>
    <dbReference type="NCBI Taxonomy" id="525917"/>
    <lineage>
        <taxon>Bacteria</taxon>
        <taxon>Pseudomonadati</taxon>
        <taxon>Pseudomonadota</taxon>
        <taxon>Gammaproteobacteria</taxon>
        <taxon>Thiotrichales</taxon>
        <taxon>Thiotrichaceae</taxon>
        <taxon>Thiothrix</taxon>
    </lineage>
</organism>
<proteinExistence type="predicted"/>
<accession>A0A1Y1QAY5</accession>
<dbReference type="Proteomes" id="UP000192491">
    <property type="component" value="Unassembled WGS sequence"/>
</dbReference>
<dbReference type="InterPro" id="IPR011006">
    <property type="entry name" value="CheY-like_superfamily"/>
</dbReference>
<evidence type="ECO:0000313" key="4">
    <source>
        <dbReference type="EMBL" id="OQX01484.1"/>
    </source>
</evidence>
<evidence type="ECO:0000256" key="1">
    <source>
        <dbReference type="PROSITE-ProRule" id="PRU00169"/>
    </source>
</evidence>
<keyword evidence="2" id="KW-0472">Membrane</keyword>